<dbReference type="GO" id="GO:0003723">
    <property type="term" value="F:RNA binding"/>
    <property type="evidence" value="ECO:0007669"/>
    <property type="project" value="InterPro"/>
</dbReference>
<dbReference type="InterPro" id="IPR005135">
    <property type="entry name" value="Endo/exonuclease/phosphatase"/>
</dbReference>
<evidence type="ECO:0000256" key="4">
    <source>
        <dbReference type="ARBA" id="ARBA00022664"/>
    </source>
</evidence>
<dbReference type="InterPro" id="IPR011068">
    <property type="entry name" value="NuclTrfase_I-like_C"/>
</dbReference>
<dbReference type="GO" id="GO:0006397">
    <property type="term" value="P:mRNA processing"/>
    <property type="evidence" value="ECO:0007669"/>
    <property type="project" value="UniProtKB-KW"/>
</dbReference>
<dbReference type="InterPro" id="IPR007012">
    <property type="entry name" value="PolA_pol_cen_dom"/>
</dbReference>
<comment type="similarity">
    <text evidence="2">Belongs to the poly(A) polymerase family.</text>
</comment>
<evidence type="ECO:0000256" key="3">
    <source>
        <dbReference type="ARBA" id="ARBA00012388"/>
    </source>
</evidence>
<dbReference type="SUPFAM" id="SSF81631">
    <property type="entry name" value="PAP/OAS1 substrate-binding domain"/>
    <property type="match status" value="1"/>
</dbReference>
<protein>
    <recommendedName>
        <fullName evidence="3">polynucleotide adenylyltransferase</fullName>
        <ecNumber evidence="3">2.7.7.19</ecNumber>
    </recommendedName>
</protein>
<dbReference type="AlphaFoldDB" id="A0A0B7KII2"/>
<evidence type="ECO:0000256" key="6">
    <source>
        <dbReference type="ARBA" id="ARBA00022741"/>
    </source>
</evidence>
<keyword evidence="8" id="KW-0539">Nucleus</keyword>
<dbReference type="Gene3D" id="1.10.1410.10">
    <property type="match status" value="1"/>
</dbReference>
<keyword evidence="4" id="KW-0507">mRNA processing</keyword>
<evidence type="ECO:0000256" key="8">
    <source>
        <dbReference type="ARBA" id="ARBA00023242"/>
    </source>
</evidence>
<dbReference type="InterPro" id="IPR043519">
    <property type="entry name" value="NT_sf"/>
</dbReference>
<feature type="domain" description="Endonuclease/exonuclease/phosphatase" evidence="9">
    <location>
        <begin position="265"/>
        <end position="571"/>
    </location>
</feature>
<dbReference type="SUPFAM" id="SSF55144">
    <property type="entry name" value="LigT-like"/>
    <property type="match status" value="1"/>
</dbReference>
<sequence>MAPADQTAMSALLTSSTDTALCLIPPKHLWEPVDRLRSLYDKAYNRWPPHVNLVYPFVQPDCLERAVEAIAQIDYGRELGHSTPFAALTEPDVFAQKNNNTIHLRPRNGKNLETLRRLSNTLQRALGRPEDNNFKPHMTVAQSQDRNSASHLYLVDKVRSIGEISWDVTELAILIRDKDESSTDPTAPRLMKLWGRVSLNPVQINRLPIPEMMYSQNEEAQSSALLRPAPQTSYRFCSSEDKWVSYSCSTTSTSEQSTLDRLIVASYNVLGEFEWPPNQDRYPNIVENLISERGRADIIALQEVTDHFLQFLLADERIRSQYPFSTHGPPDQLDIGPLPNHLNIVILSKFEFQWNNLLLSRKHKGSPILTFPSVRESDSELGNSQALPLIFAACHLSHGLVDGAVASKKNELQRILNYLTNTYQSHPWIIAGDFNIPTSSYTIETARQRRFISSQSYHYLRDFTFKLTESGLQDSWIASRIQSGESSTQSWRLEPTANELFEGEEGATFDPQSNSLAAKLVGSGMNNRPQRYDRILVNSHFRLRPSLFNMFGLPSTQVQADEQIDAGASDHWGVRCLFQAPSQEEKSQENAREKAMDVKLERGPSSLGGLEDLKRCLQKHQFLPTQANVTERQHAINLLQTALQCQAVGQDLPDDGKGPQLTLVPVGSFGLGVWTESSDVDVLCIGGISSKLFFKLAISRLRKAEPSGITILRRVRASSGTMLLLDICGIKFDLHYCGSLSILEQFPEIMKRPPTDPAFALPPQTLSKLKPVRDLFYIRRSIPDMSQYRAAHLLIKAWAKSRGLYGAKFGLLGGINIAVTLVPVCKALVEKVGSVSVADIVVSYFHHYAQFDWKTQVVFDPFFHKNLTYRRSSTEPLCLLGWHPPVLNTALNASMPTVKTIQAEISRSCELLSSPNITWDKFLDSFMGPSSLGESDLDPGAADFLEAFKVYARLDISYWGSSSRKRNDFIGWLESRCVMLLVEVGRKAPGFTARIWPQRFVDGGAIKASSSEETSDYNGCYLLGIERESRDHSEGALQATLAQFEERIRGDARHFDANTSWMAATLVKCTELGDLQLDKSLFLEDNGGAADDDISSDDEESDEDEEIVDADGVAKLPIRQQPQHGLGLSTAKLRTAVDVMNRLRWDSNMDSDDYIVGYEDRFTGPCEKSLEMWKTDQTDEEFIPQHRILYFKRRSDNEVVWERRTRIDKIFGSGASGQPEFGDE</sequence>
<dbReference type="Gene3D" id="3.60.10.10">
    <property type="entry name" value="Endonuclease/exonuclease/phosphatase"/>
    <property type="match status" value="1"/>
</dbReference>
<evidence type="ECO:0000259" key="11">
    <source>
        <dbReference type="Pfam" id="PF04928"/>
    </source>
</evidence>
<evidence type="ECO:0000256" key="5">
    <source>
        <dbReference type="ARBA" id="ARBA00022679"/>
    </source>
</evidence>
<dbReference type="Pfam" id="PF03372">
    <property type="entry name" value="Exo_endo_phos"/>
    <property type="match status" value="1"/>
</dbReference>
<dbReference type="InterPro" id="IPR036691">
    <property type="entry name" value="Endo/exonu/phosph_ase_sf"/>
</dbReference>
<dbReference type="GO" id="GO:0005524">
    <property type="term" value="F:ATP binding"/>
    <property type="evidence" value="ECO:0007669"/>
    <property type="project" value="UniProtKB-KW"/>
</dbReference>
<dbReference type="GO" id="GO:0031123">
    <property type="term" value="P:RNA 3'-end processing"/>
    <property type="evidence" value="ECO:0007669"/>
    <property type="project" value="InterPro"/>
</dbReference>
<gene>
    <name evidence="12" type="ORF">BN869_000011315_1</name>
</gene>
<feature type="domain" description="Poly(A) polymerase central" evidence="11">
    <location>
        <begin position="788"/>
        <end position="900"/>
    </location>
</feature>
<proteinExistence type="inferred from homology"/>
<dbReference type="Pfam" id="PF13563">
    <property type="entry name" value="2_5_RNA_ligase2"/>
    <property type="match status" value="1"/>
</dbReference>
<evidence type="ECO:0000256" key="2">
    <source>
        <dbReference type="ARBA" id="ARBA00010912"/>
    </source>
</evidence>
<dbReference type="SUPFAM" id="SSF81301">
    <property type="entry name" value="Nucleotidyltransferase"/>
    <property type="match status" value="1"/>
</dbReference>
<dbReference type="Gene3D" id="3.90.1140.10">
    <property type="entry name" value="Cyclic phosphodiesterase"/>
    <property type="match status" value="1"/>
</dbReference>
<dbReference type="EC" id="2.7.7.19" evidence="3"/>
<evidence type="ECO:0000256" key="1">
    <source>
        <dbReference type="ARBA" id="ARBA00004123"/>
    </source>
</evidence>
<dbReference type="InterPro" id="IPR009097">
    <property type="entry name" value="Cyclic_Pdiesterase"/>
</dbReference>
<comment type="subcellular location">
    <subcellularLocation>
        <location evidence="1">Nucleus</location>
    </subcellularLocation>
</comment>
<dbReference type="SUPFAM" id="SSF56219">
    <property type="entry name" value="DNase I-like"/>
    <property type="match status" value="1"/>
</dbReference>
<dbReference type="Pfam" id="PF04928">
    <property type="entry name" value="PAP_central"/>
    <property type="match status" value="1"/>
</dbReference>
<dbReference type="Pfam" id="PF04457">
    <property type="entry name" value="MJ1316"/>
    <property type="match status" value="1"/>
</dbReference>
<dbReference type="Gene3D" id="3.30.460.10">
    <property type="entry name" value="Beta Polymerase, domain 2"/>
    <property type="match status" value="1"/>
</dbReference>
<evidence type="ECO:0000259" key="9">
    <source>
        <dbReference type="Pfam" id="PF03372"/>
    </source>
</evidence>
<organism evidence="12">
    <name type="scientific">Bionectria ochroleuca</name>
    <name type="common">Gliocladium roseum</name>
    <dbReference type="NCBI Taxonomy" id="29856"/>
    <lineage>
        <taxon>Eukaryota</taxon>
        <taxon>Fungi</taxon>
        <taxon>Dikarya</taxon>
        <taxon>Ascomycota</taxon>
        <taxon>Pezizomycotina</taxon>
        <taxon>Sordariomycetes</taxon>
        <taxon>Hypocreomycetidae</taxon>
        <taxon>Hypocreales</taxon>
        <taxon>Bionectriaceae</taxon>
        <taxon>Clonostachys</taxon>
    </lineage>
</organism>
<feature type="domain" description="MJ1316 RNA cyclic group end recognition" evidence="10">
    <location>
        <begin position="1133"/>
        <end position="1203"/>
    </location>
</feature>
<dbReference type="PANTHER" id="PTHR10682:SF23">
    <property type="entry name" value="POLYNUCLEOTIDE ADENYLYLTRANSFERASE"/>
    <property type="match status" value="1"/>
</dbReference>
<reference evidence="12" key="1">
    <citation type="submission" date="2015-01" db="EMBL/GenBank/DDBJ databases">
        <authorList>
            <person name="Durling Mikael"/>
        </authorList>
    </citation>
    <scope>NUCLEOTIDE SEQUENCE</scope>
</reference>
<keyword evidence="6" id="KW-0547">Nucleotide-binding</keyword>
<dbReference type="GO" id="GO:1990817">
    <property type="term" value="F:poly(A) RNA polymerase activity"/>
    <property type="evidence" value="ECO:0007669"/>
    <property type="project" value="UniProtKB-EC"/>
</dbReference>
<dbReference type="PANTHER" id="PTHR10682">
    <property type="entry name" value="POLY A POLYMERASE"/>
    <property type="match status" value="1"/>
</dbReference>
<dbReference type="SUPFAM" id="SSF55003">
    <property type="entry name" value="PAP/Archaeal CCA-adding enzyme, C-terminal domain"/>
    <property type="match status" value="1"/>
</dbReference>
<evidence type="ECO:0000313" key="12">
    <source>
        <dbReference type="EMBL" id="CEO55257.1"/>
    </source>
</evidence>
<keyword evidence="5" id="KW-0808">Transferase</keyword>
<keyword evidence="7" id="KW-0067">ATP-binding</keyword>
<evidence type="ECO:0000259" key="10">
    <source>
        <dbReference type="Pfam" id="PF04457"/>
    </source>
</evidence>
<dbReference type="GO" id="GO:0005634">
    <property type="term" value="C:nucleus"/>
    <property type="evidence" value="ECO:0007669"/>
    <property type="project" value="UniProtKB-SubCell"/>
</dbReference>
<name>A0A0B7KII2_BIOOC</name>
<evidence type="ECO:0000256" key="7">
    <source>
        <dbReference type="ARBA" id="ARBA00022840"/>
    </source>
</evidence>
<dbReference type="InterPro" id="IPR040459">
    <property type="entry name" value="MJ1316"/>
</dbReference>
<dbReference type="EMBL" id="CDPU01000050">
    <property type="protein sequence ID" value="CEO55257.1"/>
    <property type="molecule type" value="Genomic_DNA"/>
</dbReference>
<accession>A0A0B7KII2</accession>